<evidence type="ECO:0000256" key="5">
    <source>
        <dbReference type="ARBA" id="ARBA00019784"/>
    </source>
</evidence>
<dbReference type="FunFam" id="3.40.190.80:FF:000020">
    <property type="entry name" value="Fructose-1,6-bisphosphatase/inositol-1-monophosphatase"/>
    <property type="match status" value="1"/>
</dbReference>
<dbReference type="EC" id="3.1.3.25" evidence="4 10"/>
<feature type="binding site" evidence="9">
    <location>
        <position position="89"/>
    </location>
    <ligand>
        <name>Mg(2+)</name>
        <dbReference type="ChEBI" id="CHEBI:18420"/>
        <label>1</label>
        <note>catalytic</note>
    </ligand>
</feature>
<comment type="cofactor">
    <cofactor evidence="2 9 10">
        <name>Mg(2+)</name>
        <dbReference type="ChEBI" id="CHEBI:18420"/>
    </cofactor>
</comment>
<name>A0A2T5B5X2_MYCDI</name>
<evidence type="ECO:0000256" key="8">
    <source>
        <dbReference type="ARBA" id="ARBA00022842"/>
    </source>
</evidence>
<dbReference type="FunFam" id="3.30.540.10:FF:000003">
    <property type="entry name" value="Inositol-1-monophosphatase"/>
    <property type="match status" value="1"/>
</dbReference>
<dbReference type="InterPro" id="IPR000760">
    <property type="entry name" value="Inositol_monophosphatase-like"/>
</dbReference>
<dbReference type="PANTHER" id="PTHR20854:SF4">
    <property type="entry name" value="INOSITOL-1-MONOPHOSPHATASE-RELATED"/>
    <property type="match status" value="1"/>
</dbReference>
<evidence type="ECO:0000256" key="1">
    <source>
        <dbReference type="ARBA" id="ARBA00001033"/>
    </source>
</evidence>
<evidence type="ECO:0000256" key="3">
    <source>
        <dbReference type="ARBA" id="ARBA00009759"/>
    </source>
</evidence>
<sequence>MARSALLNVMVQAAFKAGKSLARDFGEVQNLQVSLKGPGDYVSQADRKAEKLIRDELLKARPTYGFLGEESEEIKGTDGAHRWIVDPLDGTTNFLHGIPFFASSIALERNGEIVAAVVLNPATDELYTAEKGGGAFLNDRRLRVAARKELSDSVIACGVPHLGRGNHGKFLIELRHVMGEAAGIRRMGAASLDLAYVAAGRFDGYWERDLSAWDMAAGILLVREAGGFVSDLDGGNAMLDAGNVVCGNEYVRKALFEVLHRPVPTR</sequence>
<evidence type="ECO:0000313" key="12">
    <source>
        <dbReference type="Proteomes" id="UP000241247"/>
    </source>
</evidence>
<feature type="binding site" evidence="9">
    <location>
        <position position="88"/>
    </location>
    <ligand>
        <name>Mg(2+)</name>
        <dbReference type="ChEBI" id="CHEBI:18420"/>
        <label>1</label>
        <note>catalytic</note>
    </ligand>
</feature>
<accession>A0A2T5B5X2</accession>
<keyword evidence="7 10" id="KW-0378">Hydrolase</keyword>
<organism evidence="11 12">
    <name type="scientific">Mycoplana dimorpha</name>
    <dbReference type="NCBI Taxonomy" id="28320"/>
    <lineage>
        <taxon>Bacteria</taxon>
        <taxon>Pseudomonadati</taxon>
        <taxon>Pseudomonadota</taxon>
        <taxon>Alphaproteobacteria</taxon>
        <taxon>Hyphomicrobiales</taxon>
        <taxon>Rhizobiaceae</taxon>
        <taxon>Mycoplana</taxon>
    </lineage>
</organism>
<evidence type="ECO:0000256" key="7">
    <source>
        <dbReference type="ARBA" id="ARBA00022801"/>
    </source>
</evidence>
<dbReference type="GO" id="GO:0006020">
    <property type="term" value="P:inositol metabolic process"/>
    <property type="evidence" value="ECO:0007669"/>
    <property type="project" value="TreeGrafter"/>
</dbReference>
<keyword evidence="6 9" id="KW-0479">Metal-binding</keyword>
<dbReference type="InterPro" id="IPR020550">
    <property type="entry name" value="Inositol_monophosphatase_CS"/>
</dbReference>
<feature type="binding site" evidence="9">
    <location>
        <position position="86"/>
    </location>
    <ligand>
        <name>Mg(2+)</name>
        <dbReference type="ChEBI" id="CHEBI:18420"/>
        <label>1</label>
        <note>catalytic</note>
    </ligand>
</feature>
<dbReference type="GO" id="GO:0008934">
    <property type="term" value="F:inositol monophosphate 1-phosphatase activity"/>
    <property type="evidence" value="ECO:0007669"/>
    <property type="project" value="InterPro"/>
</dbReference>
<feature type="binding site" evidence="9">
    <location>
        <position position="214"/>
    </location>
    <ligand>
        <name>Mg(2+)</name>
        <dbReference type="ChEBI" id="CHEBI:18420"/>
        <label>1</label>
        <note>catalytic</note>
    </ligand>
</feature>
<dbReference type="EMBL" id="PZZZ01000005">
    <property type="protein sequence ID" value="PTM94377.1"/>
    <property type="molecule type" value="Genomic_DNA"/>
</dbReference>
<dbReference type="AlphaFoldDB" id="A0A2T5B5X2"/>
<dbReference type="PROSITE" id="PS00629">
    <property type="entry name" value="IMP_1"/>
    <property type="match status" value="1"/>
</dbReference>
<evidence type="ECO:0000313" key="11">
    <source>
        <dbReference type="EMBL" id="PTM94377.1"/>
    </source>
</evidence>
<dbReference type="GO" id="GO:0007165">
    <property type="term" value="P:signal transduction"/>
    <property type="evidence" value="ECO:0007669"/>
    <property type="project" value="TreeGrafter"/>
</dbReference>
<feature type="binding site" evidence="9">
    <location>
        <position position="69"/>
    </location>
    <ligand>
        <name>Mg(2+)</name>
        <dbReference type="ChEBI" id="CHEBI:18420"/>
        <label>1</label>
        <note>catalytic</note>
    </ligand>
</feature>
<dbReference type="GO" id="GO:0046854">
    <property type="term" value="P:phosphatidylinositol phosphate biosynthetic process"/>
    <property type="evidence" value="ECO:0007669"/>
    <property type="project" value="InterPro"/>
</dbReference>
<gene>
    <name evidence="11" type="ORF">C7449_105278</name>
</gene>
<evidence type="ECO:0000256" key="6">
    <source>
        <dbReference type="ARBA" id="ARBA00022723"/>
    </source>
</evidence>
<dbReference type="PROSITE" id="PS00630">
    <property type="entry name" value="IMP_2"/>
    <property type="match status" value="1"/>
</dbReference>
<dbReference type="InterPro" id="IPR020583">
    <property type="entry name" value="Inositol_monoP_metal-BS"/>
</dbReference>
<keyword evidence="12" id="KW-1185">Reference proteome</keyword>
<protein>
    <recommendedName>
        <fullName evidence="5 10">Inositol-1-monophosphatase</fullName>
        <ecNumber evidence="4 10">3.1.3.25</ecNumber>
    </recommendedName>
</protein>
<dbReference type="SUPFAM" id="SSF56655">
    <property type="entry name" value="Carbohydrate phosphatase"/>
    <property type="match status" value="1"/>
</dbReference>
<comment type="caution">
    <text evidence="11">The sequence shown here is derived from an EMBL/GenBank/DDBJ whole genome shotgun (WGS) entry which is preliminary data.</text>
</comment>
<dbReference type="Proteomes" id="UP000241247">
    <property type="component" value="Unassembled WGS sequence"/>
</dbReference>
<dbReference type="CDD" id="cd01639">
    <property type="entry name" value="IMPase"/>
    <property type="match status" value="1"/>
</dbReference>
<comment type="similarity">
    <text evidence="3 10">Belongs to the inositol monophosphatase superfamily.</text>
</comment>
<reference evidence="11 12" key="1">
    <citation type="submission" date="2018-04" db="EMBL/GenBank/DDBJ databases">
        <title>Genomic Encyclopedia of Type Strains, Phase IV (KMG-IV): sequencing the most valuable type-strain genomes for metagenomic binning, comparative biology and taxonomic classification.</title>
        <authorList>
            <person name="Goeker M."/>
        </authorList>
    </citation>
    <scope>NUCLEOTIDE SEQUENCE [LARGE SCALE GENOMIC DNA]</scope>
    <source>
        <strain evidence="11 12">DSM 7138</strain>
    </source>
</reference>
<evidence type="ECO:0000256" key="10">
    <source>
        <dbReference type="RuleBase" id="RU364068"/>
    </source>
</evidence>
<comment type="catalytic activity">
    <reaction evidence="1 10">
        <text>a myo-inositol phosphate + H2O = myo-inositol + phosphate</text>
        <dbReference type="Rhea" id="RHEA:24056"/>
        <dbReference type="ChEBI" id="CHEBI:15377"/>
        <dbReference type="ChEBI" id="CHEBI:17268"/>
        <dbReference type="ChEBI" id="CHEBI:43474"/>
        <dbReference type="ChEBI" id="CHEBI:84139"/>
        <dbReference type="EC" id="3.1.3.25"/>
    </reaction>
</comment>
<evidence type="ECO:0000256" key="2">
    <source>
        <dbReference type="ARBA" id="ARBA00001946"/>
    </source>
</evidence>
<dbReference type="PRINTS" id="PR00377">
    <property type="entry name" value="IMPHPHTASES"/>
</dbReference>
<dbReference type="InterPro" id="IPR022337">
    <property type="entry name" value="Inositol_monophosphatase_SuhB"/>
</dbReference>
<dbReference type="Gene3D" id="3.40.190.80">
    <property type="match status" value="1"/>
</dbReference>
<dbReference type="InterPro" id="IPR033942">
    <property type="entry name" value="IMPase"/>
</dbReference>
<dbReference type="GO" id="GO:0046872">
    <property type="term" value="F:metal ion binding"/>
    <property type="evidence" value="ECO:0007669"/>
    <property type="project" value="UniProtKB-KW"/>
</dbReference>
<dbReference type="PRINTS" id="PR01959">
    <property type="entry name" value="SBIMPHPHTASE"/>
</dbReference>
<evidence type="ECO:0000256" key="4">
    <source>
        <dbReference type="ARBA" id="ARBA00013106"/>
    </source>
</evidence>
<keyword evidence="8 9" id="KW-0460">Magnesium</keyword>
<dbReference type="Gene3D" id="3.30.540.10">
    <property type="entry name" value="Fructose-1,6-Bisphosphatase, subunit A, domain 1"/>
    <property type="match status" value="1"/>
</dbReference>
<dbReference type="OrthoDB" id="9785695at2"/>
<dbReference type="Pfam" id="PF00459">
    <property type="entry name" value="Inositol_P"/>
    <property type="match status" value="1"/>
</dbReference>
<evidence type="ECO:0000256" key="9">
    <source>
        <dbReference type="PIRSR" id="PIRSR600760-2"/>
    </source>
</evidence>
<proteinExistence type="inferred from homology"/>
<dbReference type="RefSeq" id="WP_108003479.1">
    <property type="nucleotide sequence ID" value="NZ_JBHEEX010000003.1"/>
</dbReference>
<dbReference type="PANTHER" id="PTHR20854">
    <property type="entry name" value="INOSITOL MONOPHOSPHATASE"/>
    <property type="match status" value="1"/>
</dbReference>